<organism evidence="1 2">
    <name type="scientific">Aeromonas veronii</name>
    <dbReference type="NCBI Taxonomy" id="654"/>
    <lineage>
        <taxon>Bacteria</taxon>
        <taxon>Pseudomonadati</taxon>
        <taxon>Pseudomonadota</taxon>
        <taxon>Gammaproteobacteria</taxon>
        <taxon>Aeromonadales</taxon>
        <taxon>Aeromonadaceae</taxon>
        <taxon>Aeromonas</taxon>
    </lineage>
</organism>
<sequence length="21" mass="2397">MGSRLQEQVSEALEPIFEVFS</sequence>
<name>A0A653LBH8_AERVE</name>
<accession>A0A653LBH8</accession>
<proteinExistence type="predicted"/>
<gene>
    <name evidence="1" type="ORF">AERO8C_70534</name>
</gene>
<protein>
    <submittedName>
        <fullName evidence="1">Uncharacterized protein</fullName>
    </submittedName>
</protein>
<evidence type="ECO:0000313" key="2">
    <source>
        <dbReference type="Proteomes" id="UP000439123"/>
    </source>
</evidence>
<dbReference type="Proteomes" id="UP000439123">
    <property type="component" value="Unassembled WGS sequence"/>
</dbReference>
<dbReference type="AlphaFoldDB" id="A0A653LBH8"/>
<reference evidence="1 2" key="1">
    <citation type="submission" date="2019-10" db="EMBL/GenBank/DDBJ databases">
        <authorList>
            <person name="Karimi E."/>
        </authorList>
    </citation>
    <scope>NUCLEOTIDE SEQUENCE [LARGE SCALE GENOMIC DNA]</scope>
    <source>
        <strain evidence="1">Aeromonas sp. 8C</strain>
    </source>
</reference>
<dbReference type="EMBL" id="CABWLC010000020">
    <property type="protein sequence ID" value="VXA88906.1"/>
    <property type="molecule type" value="Genomic_DNA"/>
</dbReference>
<evidence type="ECO:0000313" key="1">
    <source>
        <dbReference type="EMBL" id="VXA88906.1"/>
    </source>
</evidence>